<accession>A0A117M6H7</accession>
<sequence length="56" mass="6530">MAKAEVTEFRGKKVLILKRDENDRFPFSFGLSKAKLILDAIEDIKKFVEEAEKEEK</sequence>
<evidence type="ECO:0000313" key="1">
    <source>
        <dbReference type="EMBL" id="KUK87024.1"/>
    </source>
</evidence>
<protein>
    <submittedName>
        <fullName evidence="1">Uncharacterized protein</fullName>
    </submittedName>
</protein>
<dbReference type="Proteomes" id="UP000053467">
    <property type="component" value="Unassembled WGS sequence"/>
</dbReference>
<dbReference type="AlphaFoldDB" id="A0A117M6H7"/>
<evidence type="ECO:0000313" key="2">
    <source>
        <dbReference type="Proteomes" id="UP000053467"/>
    </source>
</evidence>
<proteinExistence type="predicted"/>
<name>A0A117M6H7_UNCT6</name>
<comment type="caution">
    <text evidence="1">The sequence shown here is derived from an EMBL/GenBank/DDBJ whole genome shotgun (WGS) entry which is preliminary data.</text>
</comment>
<organism evidence="1 2">
    <name type="scientific">candidate division TA06 bacterium 34_109</name>
    <dbReference type="NCBI Taxonomy" id="1635277"/>
    <lineage>
        <taxon>Bacteria</taxon>
        <taxon>Bacteria division TA06</taxon>
    </lineage>
</organism>
<dbReference type="EMBL" id="LGGX01000009">
    <property type="protein sequence ID" value="KUK87024.1"/>
    <property type="molecule type" value="Genomic_DNA"/>
</dbReference>
<gene>
    <name evidence="1" type="ORF">XE03_1113</name>
</gene>
<reference evidence="2" key="1">
    <citation type="journal article" date="2015" name="MBio">
        <title>Genome-Resolved Metagenomic Analysis Reveals Roles for Candidate Phyla and Other Microbial Community Members in Biogeochemical Transformations in Oil Reservoirs.</title>
        <authorList>
            <person name="Hu P."/>
            <person name="Tom L."/>
            <person name="Singh A."/>
            <person name="Thomas B.C."/>
            <person name="Baker B.J."/>
            <person name="Piceno Y.M."/>
            <person name="Andersen G.L."/>
            <person name="Banfield J.F."/>
        </authorList>
    </citation>
    <scope>NUCLEOTIDE SEQUENCE [LARGE SCALE GENOMIC DNA]</scope>
</reference>